<name>A0A1J5PNM5_9ZZZZ</name>
<sequence length="193" mass="20755">MPAYPAAPRSVPPSRQRRLWRPCAAPHSPARRTGPGPPAWSARPPWPPPHGWACQAAAGPPRRSAARYEPAPAVLSAGTVPAPHPTYPSAAAPPPPADAPPPGRAHPAPAASPVRLPRCGAVPEPPSADRTRTLSSDRPSDPQHRSADTIVLEAGLAHRLRVIHVAQIHQHLTPHRFFQLCRRHRPKFIPFGN</sequence>
<evidence type="ECO:0000256" key="1">
    <source>
        <dbReference type="SAM" id="MobiDB-lite"/>
    </source>
</evidence>
<reference evidence="2" key="1">
    <citation type="submission" date="2016-10" db="EMBL/GenBank/DDBJ databases">
        <title>Sequence of Gallionella enrichment culture.</title>
        <authorList>
            <person name="Poehlein A."/>
            <person name="Muehling M."/>
            <person name="Daniel R."/>
        </authorList>
    </citation>
    <scope>NUCLEOTIDE SEQUENCE</scope>
</reference>
<feature type="compositionally biased region" description="Low complexity" evidence="1">
    <location>
        <begin position="51"/>
        <end position="63"/>
    </location>
</feature>
<feature type="compositionally biased region" description="Pro residues" evidence="1">
    <location>
        <begin position="82"/>
        <end position="104"/>
    </location>
</feature>
<evidence type="ECO:0000313" key="2">
    <source>
        <dbReference type="EMBL" id="OIQ65173.1"/>
    </source>
</evidence>
<dbReference type="EMBL" id="MLJW01007540">
    <property type="protein sequence ID" value="OIQ65173.1"/>
    <property type="molecule type" value="Genomic_DNA"/>
</dbReference>
<dbReference type="AlphaFoldDB" id="A0A1J5PNM5"/>
<proteinExistence type="predicted"/>
<accession>A0A1J5PNM5</accession>
<protein>
    <submittedName>
        <fullName evidence="2">Uncharacterized protein</fullName>
    </submittedName>
</protein>
<feature type="region of interest" description="Disordered" evidence="1">
    <location>
        <begin position="1"/>
        <end position="146"/>
    </location>
</feature>
<organism evidence="2">
    <name type="scientific">mine drainage metagenome</name>
    <dbReference type="NCBI Taxonomy" id="410659"/>
    <lineage>
        <taxon>unclassified sequences</taxon>
        <taxon>metagenomes</taxon>
        <taxon>ecological metagenomes</taxon>
    </lineage>
</organism>
<comment type="caution">
    <text evidence="2">The sequence shown here is derived from an EMBL/GenBank/DDBJ whole genome shotgun (WGS) entry which is preliminary data.</text>
</comment>
<gene>
    <name evidence="2" type="ORF">GALL_532700</name>
</gene>